<evidence type="ECO:0000256" key="3">
    <source>
        <dbReference type="SAM" id="MobiDB-lite"/>
    </source>
</evidence>
<feature type="compositionally biased region" description="Gly residues" evidence="3">
    <location>
        <begin position="539"/>
        <end position="554"/>
    </location>
</feature>
<dbReference type="AlphaFoldDB" id="A0A1I2H3I0"/>
<comment type="similarity">
    <text evidence="1">Belongs to the membrane fusion protein (MFP) (TC 8.A.1) family.</text>
</comment>
<reference evidence="7" key="1">
    <citation type="submission" date="2016-10" db="EMBL/GenBank/DDBJ databases">
        <authorList>
            <person name="Varghese N."/>
            <person name="Submissions S."/>
        </authorList>
    </citation>
    <scope>NUCLEOTIDE SEQUENCE [LARGE SCALE GENOMIC DNA]</scope>
    <source>
        <strain evidence="7">CGMCC 1.10784</strain>
    </source>
</reference>
<evidence type="ECO:0000313" key="7">
    <source>
        <dbReference type="Proteomes" id="UP000198855"/>
    </source>
</evidence>
<dbReference type="Gene3D" id="2.40.420.20">
    <property type="match status" value="1"/>
</dbReference>
<feature type="region of interest" description="Disordered" evidence="3">
    <location>
        <begin position="539"/>
        <end position="570"/>
    </location>
</feature>
<feature type="coiled-coil region" evidence="2">
    <location>
        <begin position="98"/>
        <end position="166"/>
    </location>
</feature>
<dbReference type="PANTHER" id="PTHR30469">
    <property type="entry name" value="MULTIDRUG RESISTANCE PROTEIN MDTA"/>
    <property type="match status" value="1"/>
</dbReference>
<evidence type="ECO:0000256" key="4">
    <source>
        <dbReference type="SAM" id="Phobius"/>
    </source>
</evidence>
<keyword evidence="4" id="KW-0472">Membrane</keyword>
<feature type="region of interest" description="Disordered" evidence="3">
    <location>
        <begin position="309"/>
        <end position="364"/>
    </location>
</feature>
<dbReference type="NCBIfam" id="TIGR01730">
    <property type="entry name" value="RND_mfp"/>
    <property type="match status" value="1"/>
</dbReference>
<feature type="compositionally biased region" description="Low complexity" evidence="3">
    <location>
        <begin position="323"/>
        <end position="345"/>
    </location>
</feature>
<feature type="compositionally biased region" description="Gly residues" evidence="3">
    <location>
        <begin position="346"/>
        <end position="361"/>
    </location>
</feature>
<name>A0A1I2H3I0_9BACL</name>
<keyword evidence="4" id="KW-0812">Transmembrane</keyword>
<organism evidence="6 7">
    <name type="scientific">Paenibacillus catalpae</name>
    <dbReference type="NCBI Taxonomy" id="1045775"/>
    <lineage>
        <taxon>Bacteria</taxon>
        <taxon>Bacillati</taxon>
        <taxon>Bacillota</taxon>
        <taxon>Bacilli</taxon>
        <taxon>Bacillales</taxon>
        <taxon>Paenibacillaceae</taxon>
        <taxon>Paenibacillus</taxon>
    </lineage>
</organism>
<sequence>MKKWTLWLGIIIILAAAGGGAYYYYFMRDEKATAETPLAVTAKAIKGDIKTSISGTGSVEANSRETVTAGKSGTIAALFFKEGDKVKKGQVLATFEDNDNYDDQIETINKNITKAKEQIADKQEEYKEAIGTENEEQTTKSIKNEIDDLESSIDDYNDQLQDIYEDQAKEVKQVIATIDGEVTTSDVSVGDEVQSNTTIAEIVDYTHLEFVTGIDELDIPNVKLKQTAQITLSAITDRTIEATVSEIAKEGTSSNGSASYSVSLLLNDIDGVLVGMSGQADITTEQSTGAVLVPVNAVVEFGGKSYVRVPGAGTGTGTGTTSGGQRSQGTQGTQDANGNEAAAAGGWQGGGGGRFQGGAGGTEAAAAGGRGGVGGGTIAAAGQGAGRNVAAADSSNQGGTASGGTTPGGTPSGDVGNGGATGTAPSGTGQGGATGSGQGAVPGGAQGGNAQGGNAAGGQGGRGGMGAQMRESLTLGGQLKEVTVGISNETYVEIKTGLAEGDSVLIPVATGAQGMGSSSTEQQQTQQFGGFGGGGFGGNFPAGGGFGGGAGGGNVRTSTTTRAAGGGGTR</sequence>
<dbReference type="Pfam" id="PF25917">
    <property type="entry name" value="BSH_RND"/>
    <property type="match status" value="1"/>
</dbReference>
<feature type="domain" description="Multidrug resistance protein MdtA-like barrel-sandwich hybrid" evidence="5">
    <location>
        <begin position="66"/>
        <end position="203"/>
    </location>
</feature>
<dbReference type="RefSeq" id="WP_281248444.1">
    <property type="nucleotide sequence ID" value="NZ_FOMT01000006.1"/>
</dbReference>
<dbReference type="InterPro" id="IPR006143">
    <property type="entry name" value="RND_pump_MFP"/>
</dbReference>
<accession>A0A1I2H3I0</accession>
<gene>
    <name evidence="6" type="ORF">SAMN05216378_5646</name>
</gene>
<dbReference type="STRING" id="1045775.SAMN05216378_5646"/>
<dbReference type="Gene3D" id="2.40.50.100">
    <property type="match status" value="1"/>
</dbReference>
<feature type="compositionally biased region" description="Gly residues" evidence="3">
    <location>
        <begin position="428"/>
        <end position="466"/>
    </location>
</feature>
<dbReference type="GO" id="GO:0015562">
    <property type="term" value="F:efflux transmembrane transporter activity"/>
    <property type="evidence" value="ECO:0007669"/>
    <property type="project" value="TreeGrafter"/>
</dbReference>
<keyword evidence="4" id="KW-1133">Transmembrane helix</keyword>
<keyword evidence="7" id="KW-1185">Reference proteome</keyword>
<feature type="transmembrane region" description="Helical" evidence="4">
    <location>
        <begin position="6"/>
        <end position="25"/>
    </location>
</feature>
<evidence type="ECO:0000256" key="2">
    <source>
        <dbReference type="SAM" id="Coils"/>
    </source>
</evidence>
<evidence type="ECO:0000313" key="6">
    <source>
        <dbReference type="EMBL" id="SFF24232.1"/>
    </source>
</evidence>
<feature type="compositionally biased region" description="Gly residues" evidence="3">
    <location>
        <begin position="312"/>
        <end position="322"/>
    </location>
</feature>
<dbReference type="SUPFAM" id="SSF111369">
    <property type="entry name" value="HlyD-like secretion proteins"/>
    <property type="match status" value="1"/>
</dbReference>
<proteinExistence type="inferred from homology"/>
<dbReference type="Gene3D" id="2.40.30.170">
    <property type="match status" value="1"/>
</dbReference>
<evidence type="ECO:0000256" key="1">
    <source>
        <dbReference type="ARBA" id="ARBA00009477"/>
    </source>
</evidence>
<dbReference type="InterPro" id="IPR058625">
    <property type="entry name" value="MdtA-like_BSH"/>
</dbReference>
<dbReference type="PANTHER" id="PTHR30469:SF33">
    <property type="entry name" value="SLR1207 PROTEIN"/>
    <property type="match status" value="1"/>
</dbReference>
<dbReference type="Proteomes" id="UP000198855">
    <property type="component" value="Unassembled WGS sequence"/>
</dbReference>
<dbReference type="EMBL" id="FOMT01000006">
    <property type="protein sequence ID" value="SFF24232.1"/>
    <property type="molecule type" value="Genomic_DNA"/>
</dbReference>
<feature type="region of interest" description="Disordered" evidence="3">
    <location>
        <begin position="389"/>
        <end position="468"/>
    </location>
</feature>
<protein>
    <submittedName>
        <fullName evidence="6">HlyD family secretion protein</fullName>
    </submittedName>
</protein>
<keyword evidence="2" id="KW-0175">Coiled coil</keyword>
<dbReference type="GO" id="GO:1990281">
    <property type="term" value="C:efflux pump complex"/>
    <property type="evidence" value="ECO:0007669"/>
    <property type="project" value="TreeGrafter"/>
</dbReference>
<feature type="compositionally biased region" description="Gly residues" evidence="3">
    <location>
        <begin position="400"/>
        <end position="421"/>
    </location>
</feature>
<evidence type="ECO:0000259" key="5">
    <source>
        <dbReference type="Pfam" id="PF25917"/>
    </source>
</evidence>